<dbReference type="Pfam" id="PF00372">
    <property type="entry name" value="Hemocyanin_M"/>
    <property type="match status" value="2"/>
</dbReference>
<dbReference type="PANTHER" id="PTHR11511">
    <property type="entry name" value="LARVAL STORAGE PROTEIN/PHENOLOXIDASE"/>
    <property type="match status" value="1"/>
</dbReference>
<dbReference type="Pfam" id="PF03723">
    <property type="entry name" value="Hemocyanin_C"/>
    <property type="match status" value="2"/>
</dbReference>
<keyword evidence="7" id="KW-1185">Reference proteome</keyword>
<evidence type="ECO:0000259" key="5">
    <source>
        <dbReference type="Pfam" id="PF03722"/>
    </source>
</evidence>
<dbReference type="Gene3D" id="1.20.1370.10">
    <property type="entry name" value="Hemocyanin, N-terminal domain"/>
    <property type="match status" value="2"/>
</dbReference>
<proteinExistence type="predicted"/>
<keyword evidence="1" id="KW-0758">Storage protein</keyword>
<name>A0AAJ7SA42_9HYME</name>
<dbReference type="Gene3D" id="2.60.40.1520">
    <property type="entry name" value="Hemocyanin, C-terminal domain"/>
    <property type="match status" value="2"/>
</dbReference>
<evidence type="ECO:0000256" key="2">
    <source>
        <dbReference type="SAM" id="Coils"/>
    </source>
</evidence>
<dbReference type="PANTHER" id="PTHR11511:SF5">
    <property type="entry name" value="FAT-BODY PROTEIN 1-RELATED"/>
    <property type="match status" value="1"/>
</dbReference>
<dbReference type="Pfam" id="PF03722">
    <property type="entry name" value="Hemocyanin_N"/>
    <property type="match status" value="2"/>
</dbReference>
<dbReference type="InterPro" id="IPR037020">
    <property type="entry name" value="Hemocyanin_C_sf"/>
</dbReference>
<dbReference type="GO" id="GO:0045735">
    <property type="term" value="F:nutrient reservoir activity"/>
    <property type="evidence" value="ECO:0007669"/>
    <property type="project" value="UniProtKB-KW"/>
</dbReference>
<keyword evidence="2" id="KW-0175">Coiled coil</keyword>
<feature type="signal peptide" evidence="3">
    <location>
        <begin position="1"/>
        <end position="22"/>
    </location>
</feature>
<dbReference type="KEGG" id="ccal:108630166"/>
<dbReference type="PROSITE" id="PS00210">
    <property type="entry name" value="HEMOCYANIN_2"/>
    <property type="match status" value="2"/>
</dbReference>
<evidence type="ECO:0000313" key="8">
    <source>
        <dbReference type="RefSeq" id="XP_026673668.1"/>
    </source>
</evidence>
<evidence type="ECO:0000259" key="6">
    <source>
        <dbReference type="Pfam" id="PF03723"/>
    </source>
</evidence>
<evidence type="ECO:0000256" key="1">
    <source>
        <dbReference type="ARBA" id="ARBA00022761"/>
    </source>
</evidence>
<reference evidence="8" key="1">
    <citation type="submission" date="2025-08" db="UniProtKB">
        <authorList>
            <consortium name="RefSeq"/>
        </authorList>
    </citation>
    <scope>IDENTIFICATION</scope>
    <source>
        <tissue evidence="8">Whole body</tissue>
    </source>
</reference>
<dbReference type="InterPro" id="IPR008922">
    <property type="entry name" value="Di-copper_centre_dom_sf"/>
</dbReference>
<dbReference type="PROSITE" id="PS00209">
    <property type="entry name" value="HEMOCYANIN_1"/>
    <property type="match status" value="1"/>
</dbReference>
<evidence type="ECO:0000313" key="7">
    <source>
        <dbReference type="Proteomes" id="UP000694925"/>
    </source>
</evidence>
<feature type="chain" id="PRO_5042567546" evidence="3">
    <location>
        <begin position="23"/>
        <end position="1731"/>
    </location>
</feature>
<dbReference type="GeneID" id="108630166"/>
<dbReference type="InterPro" id="IPR000896">
    <property type="entry name" value="Hemocyanin/hexamerin_mid_dom"/>
</dbReference>
<sequence length="1731" mass="202415">MHKLSLLIALGALCAVAKTADAAAYTGSRTADMDFLNKQKKIFDLLLYVKQADLIDAEWYEIGKNYNLENNIDVYKDKNVVEKFLWWYKQGMFTSRDAIYTPYNKEQLYEMKMLFELFYNAKDFQTFYKTACWARLRMNAGMFTNAFTIAVFYRPDCKYMRLPAIYEIFPNFFFDSSVIQEAQYLKMSRGGSASSGMNNIETYMVNANYSGKYVMPYQDEEYKLDYFMEDIGLNSYYYYMRQLFPFWMSSNKYGIPKEFRGQFYYYFHKQLMARYYLERISNGLDRINEFDWYKPIYPGYYSTLTFPNGIALPPRNRYSNVPYYKYKYLKEINALEMRIMDAIDSGYLIDERGKKIDIYTPEGLNFLGNVIEGNMDSCNKRFYGMYDALARDILGFSFDYENKNNVIPSALQCYSTSMRDPAFYMLYKRIMTYFMRYKKFQPQYAQSELQVPGVKIESVTNVDKLYTYFDKCDTLINNAASVENFKYGMFLRLKARRSCLNYQPFTYKINMNSDKEIKGTLRIFLGPAFDDVKEDMEYLQKYYYYFYEMDKFTVNLRPGMNTIERRSSESLFTAPDMMSSDAFYDKLNNAISGNEPFMYSEKMFGFSERLTLPRGKPEGLKFKMFFFFSQYEEGAGASFTIPMYGKVILDGKPFGFPLDRPMWAWNYTIPNMYFKDVYIYNRQYADKERCREKTTANKIHRLYFNFSNNDSVTEDTCSLQDKIDKLTFNLAMREKDVKHYLEKSENLEKQTAKLRKEVTKVEHELKTKDTAIHAYKDQINFFKLQITQVEETNKELASVKNKLQTYKNIQELLQGSEKEVKEILLSSQDRNSLATYIAALKRELLITMDRRREWRSKMRVIQQELSKVTMERNFLTEEQAKRKKLEQEVLTYESKIMSLENEIKDLREQGSPETSHICCNRKPVVASSSKPCVKSSKPLRVQNVKADFNDSSTSHDHVPTSPFLPVNVMGIYNLEKRLPKRDVVKSSSILTKKPRIEQQGNVQTRSLETNITYNGLGGHSKLENFPSSSVYKTSEDPNYSEYVIISMMKTAFLALAAFCLTVQAAHQLPSQVADKTYLTKQKNIYELFWHVDQPTVYHPELHQKARTFNIVEHVDNYNDKEAVNNFIQLLKHGMLPRGWTFTLTDPDIRHQTVTLFRVLHSAKTFDDFYKTAVWARFHVNEYMYTYALAVAVMHRPDTKYIKLPPLYEVVPHFFFNNEVIQKAESIAMGNESGIKKTVGGIDTFVVPANYSGWYWTRHHTHEQKLSYFTEDVGLNAFYFMLHHHAPFFMPGNITHVTVAQTRGEYYFFTHKQLLTRYYLERLSNGLGEISYVSLDHPIETGYYPTMQFRNGLPFPQREAGAVVPLDLLIHTQAIKEWHHRILTAIDHGYVLDSTGEKINIYSSNGLNILGNIVEGNVDTVNEHLYGHLNSFMRKVFGFGHDSHVKYHVIPSALELFSTSLRDPVFYSVFKNILTYYNKYKHHLPKYTTEELSFPGVTIDSVNVDKLTTYFDNFESLLSNGLSVHSHKDAKNMLIKARQHRLNHKPFTYHISVTSDKNTKAMVRIFIGPKYDEFGHELDLEHNYINFMQLDEFVVSLKSGSNTIDRSSHESIFTVPDEVPSDVFYKKLQAAIDSGETFKYSNQPYGFPDRLLLPKGKKDGMPYKLFVIVSPFDETNAVHIESPVWGQLVTDGHPMGYPLDRPLHSVDFFVPNMYVKDVVVYHKEIEELNVAV</sequence>
<dbReference type="InterPro" id="IPR005203">
    <property type="entry name" value="Hemocyanin_C"/>
</dbReference>
<dbReference type="GO" id="GO:0005615">
    <property type="term" value="C:extracellular space"/>
    <property type="evidence" value="ECO:0007669"/>
    <property type="project" value="UniProtKB-ARBA"/>
</dbReference>
<feature type="domain" description="Hemocyanin N-terminal" evidence="5">
    <location>
        <begin position="1077"/>
        <end position="1199"/>
    </location>
</feature>
<gene>
    <name evidence="8" type="primary">LOC108630166</name>
</gene>
<dbReference type="SUPFAM" id="SSF81296">
    <property type="entry name" value="E set domains"/>
    <property type="match status" value="2"/>
</dbReference>
<protein>
    <submittedName>
        <fullName evidence="8">Uncharacterized protein LOC108630166</fullName>
    </submittedName>
</protein>
<feature type="coiled-coil region" evidence="2">
    <location>
        <begin position="789"/>
        <end position="819"/>
    </location>
</feature>
<dbReference type="PRINTS" id="PR00187">
    <property type="entry name" value="HAEMOCYANIN"/>
</dbReference>
<dbReference type="Gene3D" id="1.10.1280.10">
    <property type="entry name" value="Di-copper center containing domain from catechol oxidase"/>
    <property type="match status" value="2"/>
</dbReference>
<dbReference type="SUPFAM" id="SSF48050">
    <property type="entry name" value="Hemocyanin, N-terminal domain"/>
    <property type="match status" value="2"/>
</dbReference>
<evidence type="ECO:0000259" key="4">
    <source>
        <dbReference type="Pfam" id="PF00372"/>
    </source>
</evidence>
<keyword evidence="3" id="KW-0732">Signal</keyword>
<dbReference type="InterPro" id="IPR014756">
    <property type="entry name" value="Ig_E-set"/>
</dbReference>
<accession>A0AAJ7SA42</accession>
<feature type="domain" description="Hemocyanin C-terminal" evidence="6">
    <location>
        <begin position="443"/>
        <end position="680"/>
    </location>
</feature>
<dbReference type="SUPFAM" id="SSF48056">
    <property type="entry name" value="Di-copper centre-containing domain"/>
    <property type="match status" value="2"/>
</dbReference>
<feature type="domain" description="Hemocyanin middle" evidence="4">
    <location>
        <begin position="164"/>
        <end position="434"/>
    </location>
</feature>
<dbReference type="InterPro" id="IPR013788">
    <property type="entry name" value="Hemocyanin/hexamerin"/>
</dbReference>
<feature type="coiled-coil region" evidence="2">
    <location>
        <begin position="858"/>
        <end position="909"/>
    </location>
</feature>
<organism evidence="7 8">
    <name type="scientific">Ceratina calcarata</name>
    <dbReference type="NCBI Taxonomy" id="156304"/>
    <lineage>
        <taxon>Eukaryota</taxon>
        <taxon>Metazoa</taxon>
        <taxon>Ecdysozoa</taxon>
        <taxon>Arthropoda</taxon>
        <taxon>Hexapoda</taxon>
        <taxon>Insecta</taxon>
        <taxon>Pterygota</taxon>
        <taxon>Neoptera</taxon>
        <taxon>Endopterygota</taxon>
        <taxon>Hymenoptera</taxon>
        <taxon>Apocrita</taxon>
        <taxon>Aculeata</taxon>
        <taxon>Apoidea</taxon>
        <taxon>Anthophila</taxon>
        <taxon>Apidae</taxon>
        <taxon>Ceratina</taxon>
        <taxon>Zadontomerus</taxon>
    </lineage>
</organism>
<feature type="domain" description="Hemocyanin N-terminal" evidence="5">
    <location>
        <begin position="35"/>
        <end position="158"/>
    </location>
</feature>
<feature type="coiled-coil region" evidence="2">
    <location>
        <begin position="730"/>
        <end position="764"/>
    </location>
</feature>
<dbReference type="RefSeq" id="XP_026673668.1">
    <property type="nucleotide sequence ID" value="XM_026817867.1"/>
</dbReference>
<feature type="domain" description="Hemocyanin C-terminal" evidence="6">
    <location>
        <begin position="1485"/>
        <end position="1721"/>
    </location>
</feature>
<dbReference type="InterPro" id="IPR005204">
    <property type="entry name" value="Hemocyanin_N"/>
</dbReference>
<feature type="domain" description="Hemocyanin middle" evidence="4">
    <location>
        <begin position="1205"/>
        <end position="1476"/>
    </location>
</feature>
<dbReference type="InterPro" id="IPR036697">
    <property type="entry name" value="Hemocyanin_N_sf"/>
</dbReference>
<dbReference type="Proteomes" id="UP000694925">
    <property type="component" value="Unplaced"/>
</dbReference>
<evidence type="ECO:0000256" key="3">
    <source>
        <dbReference type="SAM" id="SignalP"/>
    </source>
</evidence>